<evidence type="ECO:0000313" key="3">
    <source>
        <dbReference type="Proteomes" id="UP001530400"/>
    </source>
</evidence>
<dbReference type="Proteomes" id="UP001530400">
    <property type="component" value="Unassembled WGS sequence"/>
</dbReference>
<protein>
    <submittedName>
        <fullName evidence="2">Uncharacterized protein</fullName>
    </submittedName>
</protein>
<feature type="chain" id="PRO_5044767305" evidence="1">
    <location>
        <begin position="20"/>
        <end position="100"/>
    </location>
</feature>
<organism evidence="2 3">
    <name type="scientific">Cyclotella atomus</name>
    <dbReference type="NCBI Taxonomy" id="382360"/>
    <lineage>
        <taxon>Eukaryota</taxon>
        <taxon>Sar</taxon>
        <taxon>Stramenopiles</taxon>
        <taxon>Ochrophyta</taxon>
        <taxon>Bacillariophyta</taxon>
        <taxon>Coscinodiscophyceae</taxon>
        <taxon>Thalassiosirophycidae</taxon>
        <taxon>Stephanodiscales</taxon>
        <taxon>Stephanodiscaceae</taxon>
        <taxon>Cyclotella</taxon>
    </lineage>
</organism>
<accession>A0ABD3P4E0</accession>
<dbReference type="EMBL" id="JALLPJ020000783">
    <property type="protein sequence ID" value="KAL3783055.1"/>
    <property type="molecule type" value="Genomic_DNA"/>
</dbReference>
<sequence length="100" mass="11397">MNRSLFSLWLFSSLTAASSEGNLRGQKRGPEESHKEEFHRHLAESAAERFAYWTPERIKRATPLDLKLDAVSGEAYLSKAYTKRTKVGGAKNCYGIHYLY</sequence>
<reference evidence="2 3" key="1">
    <citation type="submission" date="2024-10" db="EMBL/GenBank/DDBJ databases">
        <title>Updated reference genomes for cyclostephanoid diatoms.</title>
        <authorList>
            <person name="Roberts W.R."/>
            <person name="Alverson A.J."/>
        </authorList>
    </citation>
    <scope>NUCLEOTIDE SEQUENCE [LARGE SCALE GENOMIC DNA]</scope>
    <source>
        <strain evidence="2 3">AJA010-31</strain>
    </source>
</reference>
<dbReference type="AlphaFoldDB" id="A0ABD3P4E0"/>
<evidence type="ECO:0000313" key="2">
    <source>
        <dbReference type="EMBL" id="KAL3783055.1"/>
    </source>
</evidence>
<keyword evidence="3" id="KW-1185">Reference proteome</keyword>
<name>A0ABD3P4E0_9STRA</name>
<gene>
    <name evidence="2" type="ORF">ACHAWO_006629</name>
</gene>
<keyword evidence="1" id="KW-0732">Signal</keyword>
<evidence type="ECO:0000256" key="1">
    <source>
        <dbReference type="SAM" id="SignalP"/>
    </source>
</evidence>
<feature type="signal peptide" evidence="1">
    <location>
        <begin position="1"/>
        <end position="19"/>
    </location>
</feature>
<comment type="caution">
    <text evidence="2">The sequence shown here is derived from an EMBL/GenBank/DDBJ whole genome shotgun (WGS) entry which is preliminary data.</text>
</comment>
<proteinExistence type="predicted"/>